<evidence type="ECO:0000313" key="1">
    <source>
        <dbReference type="EMBL" id="KAG1567573.1"/>
    </source>
</evidence>
<sequence>MNQSEKAANQLDSYSITTDINNEFKRDTIDIDSIEMTQLHQEEPKADFKNKSTIFYEILPSNSDKEPRNTSNFPEMEAMISNMSAHSKINRISIINKHLPNSKNTQSQKLDSTIASFISCQDINPKEISINRMGPREQEEADEWLKKGMNCLFDNQFMKAKSTFQSKFNGDPLYANGLGIMIFMKAIVTGDEDDIQLALDTLKTADIIATCQISVKDAKKSYKVTDYFAALVTSNQTGLPINPSLSYKKQNTDSASDFISSGALRAYIVRAESCLLSGILQFTQEHFLGLVKCSSKLQKAYSYYTVVWQEYKRMGQKYTKYMDRDTVSAMHLGLGTLHLLVSCFPPKISKAFSLLGFKSNQQLGFALLKLCVESKGIKSAFASFILLSYYSILCTFVPQIYVKELLESALDCLNEAQRSHPNSSIFLYSAGILSRVAKNLLLSTRLFQRVSDVCLEEWVQVPIKQATLFEIGINFALQLNWEASAEHFEVLRNQGREQGLCQYFIGACQNMLGKRTESILSFAQVHEMMNSKSSLDVYVIQKVKLFEKRGYQNMEFYSPGLELLLVWNAFEQMNKDSLESCLTTVQSTLELIYEREKMEYNVRLKDIAPILDPPDYYDQRTLLLLIKAAVFNALKRYKDSIIHINWIIDNIQNIKTEVWVIPFVYWEAGVTSWGLGDYSKSRKLWEVAMYHTKHVFEYRMMLRLSLALRKCDEIGIQAAKPKRKEVGLTSNGRRRMPIVQ</sequence>
<organism evidence="1 2">
    <name type="scientific">Rhizopus delemar</name>
    <dbReference type="NCBI Taxonomy" id="936053"/>
    <lineage>
        <taxon>Eukaryota</taxon>
        <taxon>Fungi</taxon>
        <taxon>Fungi incertae sedis</taxon>
        <taxon>Mucoromycota</taxon>
        <taxon>Mucoromycotina</taxon>
        <taxon>Mucoromycetes</taxon>
        <taxon>Mucorales</taxon>
        <taxon>Mucorineae</taxon>
        <taxon>Rhizopodaceae</taxon>
        <taxon>Rhizopus</taxon>
    </lineage>
</organism>
<dbReference type="Pfam" id="PF10300">
    <property type="entry name" value="Iml2-TPR_39"/>
    <property type="match status" value="1"/>
</dbReference>
<dbReference type="PANTHER" id="PTHR31859">
    <property type="entry name" value="TETRATRICOPEPTIDE REPEAT PROTEIN 39 FAMILY MEMBER"/>
    <property type="match status" value="1"/>
</dbReference>
<dbReference type="InterPro" id="IPR011990">
    <property type="entry name" value="TPR-like_helical_dom_sf"/>
</dbReference>
<keyword evidence="2" id="KW-1185">Reference proteome</keyword>
<name>A0A9P6Z041_9FUNG</name>
<proteinExistence type="predicted"/>
<reference evidence="1 2" key="1">
    <citation type="journal article" date="2020" name="Microb. Genom.">
        <title>Genetic diversity of clinical and environmental Mucorales isolates obtained from an investigation of mucormycosis cases among solid organ transplant recipients.</title>
        <authorList>
            <person name="Nguyen M.H."/>
            <person name="Kaul D."/>
            <person name="Muto C."/>
            <person name="Cheng S.J."/>
            <person name="Richter R.A."/>
            <person name="Bruno V.M."/>
            <person name="Liu G."/>
            <person name="Beyhan S."/>
            <person name="Sundermann A.J."/>
            <person name="Mounaud S."/>
            <person name="Pasculle A.W."/>
            <person name="Nierman W.C."/>
            <person name="Driscoll E."/>
            <person name="Cumbie R."/>
            <person name="Clancy C.J."/>
            <person name="Dupont C.L."/>
        </authorList>
    </citation>
    <scope>NUCLEOTIDE SEQUENCE [LARGE SCALE GENOMIC DNA]</scope>
    <source>
        <strain evidence="1 2">GL24</strain>
    </source>
</reference>
<accession>A0A9P6Z041</accession>
<dbReference type="PANTHER" id="PTHR31859:SF1">
    <property type="entry name" value="TETRATRICOPEPTIDE REPEAT PROTEIN 39C"/>
    <property type="match status" value="1"/>
</dbReference>
<dbReference type="AlphaFoldDB" id="A0A9P6Z041"/>
<evidence type="ECO:0008006" key="3">
    <source>
        <dbReference type="Google" id="ProtNLM"/>
    </source>
</evidence>
<dbReference type="EMBL" id="JAANIU010001380">
    <property type="protein sequence ID" value="KAG1567573.1"/>
    <property type="molecule type" value="Genomic_DNA"/>
</dbReference>
<dbReference type="SUPFAM" id="SSF48452">
    <property type="entry name" value="TPR-like"/>
    <property type="match status" value="1"/>
</dbReference>
<comment type="caution">
    <text evidence="1">The sequence shown here is derived from an EMBL/GenBank/DDBJ whole genome shotgun (WGS) entry which is preliminary data.</text>
</comment>
<dbReference type="Proteomes" id="UP000740926">
    <property type="component" value="Unassembled WGS sequence"/>
</dbReference>
<dbReference type="InterPro" id="IPR019412">
    <property type="entry name" value="IML2/TPR_39"/>
</dbReference>
<gene>
    <name evidence="1" type="ORF">G6F50_008085</name>
</gene>
<evidence type="ECO:0000313" key="2">
    <source>
        <dbReference type="Proteomes" id="UP000740926"/>
    </source>
</evidence>
<protein>
    <recommendedName>
        <fullName evidence="3">Tetratricopeptide repeat protein 39C</fullName>
    </recommendedName>
</protein>